<feature type="region of interest" description="Disordered" evidence="8">
    <location>
        <begin position="1"/>
        <end position="26"/>
    </location>
</feature>
<dbReference type="GO" id="GO:0005886">
    <property type="term" value="C:plasma membrane"/>
    <property type="evidence" value="ECO:0007669"/>
    <property type="project" value="UniProtKB-SubCell"/>
</dbReference>
<comment type="similarity">
    <text evidence="3">Belongs to the CTL (choline transporter-like) family.</text>
</comment>
<reference evidence="10" key="1">
    <citation type="journal article" date="2021" name="Open Biol.">
        <title>Shared evolutionary footprints suggest mitochondrial oxidative damage underlies multiple complex I losses in fungi.</title>
        <authorList>
            <person name="Schikora-Tamarit M.A."/>
            <person name="Marcet-Houben M."/>
            <person name="Nosek J."/>
            <person name="Gabaldon T."/>
        </authorList>
    </citation>
    <scope>NUCLEOTIDE SEQUENCE</scope>
    <source>
        <strain evidence="10">NCAIM Y.01608</strain>
    </source>
</reference>
<keyword evidence="11" id="KW-1185">Reference proteome</keyword>
<comment type="caution">
    <text evidence="10">The sequence shown here is derived from an EMBL/GenBank/DDBJ whole genome shotgun (WGS) entry which is preliminary data.</text>
</comment>
<feature type="transmembrane region" description="Helical" evidence="9">
    <location>
        <begin position="188"/>
        <end position="217"/>
    </location>
</feature>
<feature type="transmembrane region" description="Helical" evidence="9">
    <location>
        <begin position="149"/>
        <end position="167"/>
    </location>
</feature>
<feature type="transmembrane region" description="Helical" evidence="9">
    <location>
        <begin position="515"/>
        <end position="544"/>
    </location>
</feature>
<evidence type="ECO:0000256" key="1">
    <source>
        <dbReference type="ARBA" id="ARBA00002957"/>
    </source>
</evidence>
<dbReference type="Pfam" id="PF04515">
    <property type="entry name" value="Choline_transpo"/>
    <property type="match status" value="1"/>
</dbReference>
<evidence type="ECO:0000256" key="2">
    <source>
        <dbReference type="ARBA" id="ARBA00004651"/>
    </source>
</evidence>
<feature type="transmembrane region" description="Helical" evidence="9">
    <location>
        <begin position="93"/>
        <end position="114"/>
    </location>
</feature>
<dbReference type="InterPro" id="IPR007603">
    <property type="entry name" value="Choline_transptr-like"/>
</dbReference>
<protein>
    <recommendedName>
        <fullName evidence="4">Protein PNS1</fullName>
    </recommendedName>
</protein>
<accession>A0A9P8T3F3</accession>
<evidence type="ECO:0000256" key="8">
    <source>
        <dbReference type="SAM" id="MobiDB-lite"/>
    </source>
</evidence>
<keyword evidence="6 9" id="KW-1133">Transmembrane helix</keyword>
<evidence type="ECO:0000256" key="5">
    <source>
        <dbReference type="ARBA" id="ARBA00022692"/>
    </source>
</evidence>
<evidence type="ECO:0000256" key="7">
    <source>
        <dbReference type="ARBA" id="ARBA00023136"/>
    </source>
</evidence>
<organism evidence="10 11">
    <name type="scientific">Ogataea polymorpha</name>
    <dbReference type="NCBI Taxonomy" id="460523"/>
    <lineage>
        <taxon>Eukaryota</taxon>
        <taxon>Fungi</taxon>
        <taxon>Dikarya</taxon>
        <taxon>Ascomycota</taxon>
        <taxon>Saccharomycotina</taxon>
        <taxon>Pichiomycetes</taxon>
        <taxon>Pichiales</taxon>
        <taxon>Pichiaceae</taxon>
        <taxon>Ogataea</taxon>
    </lineage>
</organism>
<feature type="transmembrane region" description="Helical" evidence="9">
    <location>
        <begin position="53"/>
        <end position="73"/>
    </location>
</feature>
<evidence type="ECO:0000256" key="4">
    <source>
        <dbReference type="ARBA" id="ARBA00015388"/>
    </source>
</evidence>
<dbReference type="AlphaFoldDB" id="A0A9P8T3F3"/>
<evidence type="ECO:0000256" key="9">
    <source>
        <dbReference type="SAM" id="Phobius"/>
    </source>
</evidence>
<gene>
    <name evidence="10" type="ORF">OGATHE_003481</name>
</gene>
<feature type="transmembrane region" description="Helical" evidence="9">
    <location>
        <begin position="121"/>
        <end position="143"/>
    </location>
</feature>
<evidence type="ECO:0000256" key="6">
    <source>
        <dbReference type="ARBA" id="ARBA00022989"/>
    </source>
</evidence>
<name>A0A9P8T3F3_9ASCO</name>
<dbReference type="GO" id="GO:0022857">
    <property type="term" value="F:transmembrane transporter activity"/>
    <property type="evidence" value="ECO:0007669"/>
    <property type="project" value="InterPro"/>
</dbReference>
<keyword evidence="7 9" id="KW-0472">Membrane</keyword>
<keyword evidence="5 9" id="KW-0812">Transmembrane</keyword>
<feature type="transmembrane region" description="Helical" evidence="9">
    <location>
        <begin position="444"/>
        <end position="461"/>
    </location>
</feature>
<evidence type="ECO:0000313" key="11">
    <source>
        <dbReference type="Proteomes" id="UP000788993"/>
    </source>
</evidence>
<feature type="transmembrane region" description="Helical" evidence="9">
    <location>
        <begin position="341"/>
        <end position="359"/>
    </location>
</feature>
<feature type="transmembrane region" description="Helical" evidence="9">
    <location>
        <begin position="296"/>
        <end position="317"/>
    </location>
</feature>
<comment type="subcellular location">
    <subcellularLocation>
        <location evidence="2">Cell membrane</location>
        <topology evidence="2">Multi-pass membrane protein</topology>
    </subcellularLocation>
</comment>
<dbReference type="PANTHER" id="PTHR12385:SF4">
    <property type="entry name" value="PROTEIN PNS1"/>
    <property type="match status" value="1"/>
</dbReference>
<proteinExistence type="inferred from homology"/>
<feature type="transmembrane region" description="Helical" evidence="9">
    <location>
        <begin position="413"/>
        <end position="432"/>
    </location>
</feature>
<dbReference type="Proteomes" id="UP000788993">
    <property type="component" value="Unassembled WGS sequence"/>
</dbReference>
<evidence type="ECO:0000313" key="10">
    <source>
        <dbReference type="EMBL" id="KAH3664666.1"/>
    </source>
</evidence>
<reference evidence="10" key="2">
    <citation type="submission" date="2021-01" db="EMBL/GenBank/DDBJ databases">
        <authorList>
            <person name="Schikora-Tamarit M.A."/>
        </authorList>
    </citation>
    <scope>NUCLEOTIDE SEQUENCE</scope>
    <source>
        <strain evidence="10">NCAIM Y.01608</strain>
    </source>
</reference>
<comment type="function">
    <text evidence="1">Probably involved in transport through the plasma membrane.</text>
</comment>
<feature type="transmembrane region" description="Helical" evidence="9">
    <location>
        <begin position="467"/>
        <end position="486"/>
    </location>
</feature>
<sequence length="1002" mass="113027">MSESSRLLPPPYFQSEEEPPEYEYTFEKPKEPVESDSFEESFKIASPKYHDKVFTLIFFATLVLFGVMASHSIKNVTSHEYLYQIQAAANPSLWPLVVSAFVIPIICSVALLVLVWAYPLFFVLAGYFLLPLVMFGLATSLFATGKPGAAGIVLFVGFFQIWYLASIRRNLTFTSLVFRIIIETMADYPSTLVVSCLSSIVSGICSLGFFVLAAIIAYDRLKQDDDNCPHENGNDVCVSNTTLAVELFTLFTGCYIFEVLENLTHVTISGIYGSWYFFHRSAVKPRNPAWGSFKRAITYSFGSICFGSIIVPITRTIRQIITFGKEKVLNRQYGREEEEQNGLLFCALICLFSILEWLADQAEFWIKWFNKFAFSYLALYGKDYLSSSKDTYELLRFRGLLVLVTDCLVESTLTLYSILISLTSGGVFYLLYKTTSLFDRLPQEFVILAFIVQLLLGLFIAKVTLNSFNSGFITFLVALCINPEVFEQNYHDYYVKLTNYYPEISHTLKTPFPDYYVLGPVMALLKTVLSVFLFLLAALCWPVGILFRPALRLLLLVMFNVSEIEFLADGVKKSNTKLINSKRPDSGQLVFVNFSSPLDCLVLYLVSKTNNCIFLTADSRGNLRKLNGFFETFSFALAQPEVSTQAADAVDLFKLKNNVLFVLAEGTTSNNRSVLAFPPIELAALYSAYKDTFEFKAISIKVLPPSLVTTPIPQSTASYLFAHLSHTKPDVKFKLKSFDLGDLKPTTIREKLSNYGSLKLTGPDLDIVKKLSFISAYNKTSRHTVAVICRHTFGVSSWNKEQSQDIVMDSEVQTRKTSQHRQSSNKTKIQLEVHPELAGLPQVVRLDNHADGYGHGNAQRCKNRPWLCKDVRYGEPVYRKPVECDVVEHSDPKQRNVDKGNKNSWIVAVVALWSFHKLIRCWEKAVKTYGPISSRELWLRSNESDFGTAAKIGRDQAGVKGCSTWKRVRTIGIREGVIFEGFAPASTYHEASVLDILISNRN</sequence>
<dbReference type="EMBL" id="JAEUBD010001178">
    <property type="protein sequence ID" value="KAH3664666.1"/>
    <property type="molecule type" value="Genomic_DNA"/>
</dbReference>
<evidence type="ECO:0000256" key="3">
    <source>
        <dbReference type="ARBA" id="ARBA00007168"/>
    </source>
</evidence>
<dbReference type="PANTHER" id="PTHR12385">
    <property type="entry name" value="CHOLINE TRANSPORTER-LIKE (SLC FAMILY 44)"/>
    <property type="match status" value="1"/>
</dbReference>